<keyword evidence="2" id="KW-1185">Reference proteome</keyword>
<reference evidence="1 2" key="2">
    <citation type="submission" date="2018-11" db="EMBL/GenBank/DDBJ databases">
        <authorList>
            <consortium name="Pathogen Informatics"/>
        </authorList>
    </citation>
    <scope>NUCLEOTIDE SEQUENCE [LARGE SCALE GENOMIC DNA]</scope>
    <source>
        <strain evidence="1">Dakar</strain>
        <strain evidence="2">Dakar, Senegal</strain>
    </source>
</reference>
<dbReference type="WBParaSite" id="SCUD_0000673501-mRNA-1">
    <property type="protein sequence ID" value="SCUD_0000673501-mRNA-1"/>
    <property type="gene ID" value="SCUD_0000673501"/>
</dbReference>
<dbReference type="EMBL" id="UZAK01016598">
    <property type="protein sequence ID" value="VDP06982.1"/>
    <property type="molecule type" value="Genomic_DNA"/>
</dbReference>
<sequence>MAACMQAKDLESANNFVLMSHVLQQRKNKTTSVAAASTETDLNIHKRRSKYQPNHNNGESIEVFKSLDSIIDEQGVFSLDVKARIDKAMAKFLQLNNNWN</sequence>
<organism evidence="3">
    <name type="scientific">Schistosoma curassoni</name>
    <dbReference type="NCBI Taxonomy" id="6186"/>
    <lineage>
        <taxon>Eukaryota</taxon>
        <taxon>Metazoa</taxon>
        <taxon>Spiralia</taxon>
        <taxon>Lophotrochozoa</taxon>
        <taxon>Platyhelminthes</taxon>
        <taxon>Trematoda</taxon>
        <taxon>Digenea</taxon>
        <taxon>Strigeidida</taxon>
        <taxon>Schistosomatoidea</taxon>
        <taxon>Schistosomatidae</taxon>
        <taxon>Schistosoma</taxon>
    </lineage>
</organism>
<dbReference type="Proteomes" id="UP000279833">
    <property type="component" value="Unassembled WGS sequence"/>
</dbReference>
<proteinExistence type="predicted"/>
<evidence type="ECO:0000313" key="2">
    <source>
        <dbReference type="Proteomes" id="UP000279833"/>
    </source>
</evidence>
<evidence type="ECO:0000313" key="3">
    <source>
        <dbReference type="WBParaSite" id="SCUD_0000673501-mRNA-1"/>
    </source>
</evidence>
<evidence type="ECO:0000313" key="1">
    <source>
        <dbReference type="EMBL" id="VDP06982.1"/>
    </source>
</evidence>
<name>A0A183JVJ0_9TREM</name>
<gene>
    <name evidence="1" type="ORF">SCUD_LOCUS6737</name>
</gene>
<reference evidence="3" key="1">
    <citation type="submission" date="2016-06" db="UniProtKB">
        <authorList>
            <consortium name="WormBaseParasite"/>
        </authorList>
    </citation>
    <scope>IDENTIFICATION</scope>
</reference>
<dbReference type="AlphaFoldDB" id="A0A183JVJ0"/>
<protein>
    <submittedName>
        <fullName evidence="1 3">Uncharacterized protein</fullName>
    </submittedName>
</protein>
<accession>A0A183JVJ0</accession>